<dbReference type="InterPro" id="IPR032556">
    <property type="entry name" value="DUF4936"/>
</dbReference>
<evidence type="ECO:0000256" key="1">
    <source>
        <dbReference type="ARBA" id="ARBA00001933"/>
    </source>
</evidence>
<evidence type="ECO:0000313" key="7">
    <source>
        <dbReference type="Proteomes" id="UP000290682"/>
    </source>
</evidence>
<name>A0ABY0FI83_9NEIS</name>
<comment type="similarity">
    <text evidence="4">Belongs to the serine/threonine dehydratase family. DsdA subfamily.</text>
</comment>
<dbReference type="SUPFAM" id="SSF53686">
    <property type="entry name" value="Tryptophan synthase beta subunit-like PLP-dependent enzymes"/>
    <property type="match status" value="1"/>
</dbReference>
<protein>
    <recommendedName>
        <fullName evidence="4">Probable D-serine dehydratase</fullName>
        <ecNumber evidence="4">4.3.1.18</ecNumber>
    </recommendedName>
    <alternativeName>
        <fullName evidence="4">D-serine deaminase</fullName>
        <shortName evidence="4">DSD</shortName>
    </alternativeName>
</protein>
<dbReference type="NCBIfam" id="TIGR02035">
    <property type="entry name" value="D_Ser_am_lyase"/>
    <property type="match status" value="1"/>
</dbReference>
<evidence type="ECO:0000256" key="3">
    <source>
        <dbReference type="ARBA" id="ARBA00023239"/>
    </source>
</evidence>
<dbReference type="RefSeq" id="WP_129211816.1">
    <property type="nucleotide sequence ID" value="NZ_REGR01000002.1"/>
</dbReference>
<keyword evidence="3 4" id="KW-0456">Lyase</keyword>
<accession>A0ABY0FI83</accession>
<keyword evidence="7" id="KW-1185">Reference proteome</keyword>
<dbReference type="Proteomes" id="UP000290682">
    <property type="component" value="Unassembled WGS sequence"/>
</dbReference>
<dbReference type="InterPro" id="IPR011780">
    <property type="entry name" value="D_Ser_am_lyase"/>
</dbReference>
<comment type="catalytic activity">
    <reaction evidence="4">
        <text>D-serine = pyruvate + NH4(+)</text>
        <dbReference type="Rhea" id="RHEA:13977"/>
        <dbReference type="ChEBI" id="CHEBI:15361"/>
        <dbReference type="ChEBI" id="CHEBI:28938"/>
        <dbReference type="ChEBI" id="CHEBI:35247"/>
        <dbReference type="EC" id="4.3.1.18"/>
    </reaction>
</comment>
<dbReference type="NCBIfam" id="NF002823">
    <property type="entry name" value="PRK02991.1"/>
    <property type="match status" value="1"/>
</dbReference>
<evidence type="ECO:0000256" key="4">
    <source>
        <dbReference type="HAMAP-Rule" id="MF_01030"/>
    </source>
</evidence>
<proteinExistence type="inferred from homology"/>
<comment type="caution">
    <text evidence="6">The sequence shown here is derived from an EMBL/GenBank/DDBJ whole genome shotgun (WGS) entry which is preliminary data.</text>
</comment>
<dbReference type="Pfam" id="PF16290">
    <property type="entry name" value="DUF4936"/>
    <property type="match status" value="1"/>
</dbReference>
<dbReference type="InterPro" id="IPR050147">
    <property type="entry name" value="Ser/Thr_Dehydratase"/>
</dbReference>
<sequence>MNATLYVYFTVPERATALAPRLAELQARLAASTGIAGRLYCRRDDAATWMEVYEAVADPDAFAARRGELWAALDLDSFALAPHLEWFVPLAAPQAQARGRHSNGDPMPHLPHDLARTLAAKTPTLWLNPRLESAAALAALPVGEPDVAAARDRLARCAPLLARLFPELEASHGLIESPLLAVPALQHALCPRGRLLIKADHALPVAGSIKARGGIHEVLEFAETLALREGWIVEADERARLAEPAIREQFSRYTVAVGSTGNLGLAIGIMAAALGFKAVVHMSADAKPWKKDRLRSRGVTVVEHEGQYGEAVAAGRAEADADPYAYFVDDEHSLPLLTGYAVAAGRLAAQLDTAGTKVDTDHPLFVYLPCGVGGAPAGVALGLKLAFGDAVHVFFAEPVASPCMLVQLASGGLEPLSVYDIGLDNVTEADGLAVGAASLLAAELMAPLLAGVFTVPDDELFRDVYRLHDEENLDIEPSAAAAFAGPRWLQDSDAGRAWLAEHGLAGKMDRATHILWTTGGSFVPAAEHARFQARGKALLAR</sequence>
<dbReference type="PANTHER" id="PTHR48078">
    <property type="entry name" value="THREONINE DEHYDRATASE, MITOCHONDRIAL-RELATED"/>
    <property type="match status" value="1"/>
</dbReference>
<dbReference type="Gene3D" id="3.40.50.1100">
    <property type="match status" value="2"/>
</dbReference>
<comment type="cofactor">
    <cofactor evidence="1 4">
        <name>pyridoxal 5'-phosphate</name>
        <dbReference type="ChEBI" id="CHEBI:597326"/>
    </cofactor>
</comment>
<dbReference type="EMBL" id="REGR01000002">
    <property type="protein sequence ID" value="RXZ45117.1"/>
    <property type="molecule type" value="Genomic_DNA"/>
</dbReference>
<dbReference type="EC" id="4.3.1.18" evidence="4"/>
<evidence type="ECO:0000256" key="2">
    <source>
        <dbReference type="ARBA" id="ARBA00022898"/>
    </source>
</evidence>
<evidence type="ECO:0000313" key="6">
    <source>
        <dbReference type="EMBL" id="RXZ45117.1"/>
    </source>
</evidence>
<evidence type="ECO:0000259" key="5">
    <source>
        <dbReference type="Pfam" id="PF00291"/>
    </source>
</evidence>
<dbReference type="GO" id="GO:0008721">
    <property type="term" value="F:D-serine ammonia-lyase activity"/>
    <property type="evidence" value="ECO:0007669"/>
    <property type="project" value="UniProtKB-EC"/>
</dbReference>
<dbReference type="PANTHER" id="PTHR48078:SF9">
    <property type="entry name" value="D-SERINE DEHYDRATASE"/>
    <property type="match status" value="1"/>
</dbReference>
<feature type="modified residue" description="N6-(pyridoxal phosphate)lysine" evidence="4">
    <location>
        <position position="210"/>
    </location>
</feature>
<reference evidence="6 7" key="1">
    <citation type="submission" date="2018-10" db="EMBL/GenBank/DDBJ databases">
        <title>Draft genome of Fastidiocella sp. strain 375T, a bacterium isolated from a karstic cave dripping water.</title>
        <authorList>
            <person name="Coelho C."/>
            <person name="Verissimo A."/>
            <person name="Tiago I."/>
        </authorList>
    </citation>
    <scope>NUCLEOTIDE SEQUENCE [LARGE SCALE GENOMIC DNA]</scope>
    <source>
        <strain evidence="6 7">CAVE-375</strain>
    </source>
</reference>
<feature type="domain" description="Tryptophan synthase beta chain-like PALP" evidence="5">
    <location>
        <begin position="174"/>
        <end position="486"/>
    </location>
</feature>
<dbReference type="Pfam" id="PF00291">
    <property type="entry name" value="PALP"/>
    <property type="match status" value="1"/>
</dbReference>
<keyword evidence="2 4" id="KW-0663">Pyridoxal phosphate</keyword>
<dbReference type="InterPro" id="IPR036052">
    <property type="entry name" value="TrpB-like_PALP_sf"/>
</dbReference>
<dbReference type="InterPro" id="IPR001926">
    <property type="entry name" value="TrpB-like_PALP"/>
</dbReference>
<gene>
    <name evidence="4" type="primary">dsdA</name>
    <name evidence="6" type="ORF">EBB06_04285</name>
</gene>
<dbReference type="HAMAP" id="MF_01030">
    <property type="entry name" value="D_Ser_dehydrat"/>
    <property type="match status" value="1"/>
</dbReference>
<organism evidence="6 7">
    <name type="scientific">Crenobacter cavernae</name>
    <dbReference type="NCBI Taxonomy" id="2290923"/>
    <lineage>
        <taxon>Bacteria</taxon>
        <taxon>Pseudomonadati</taxon>
        <taxon>Pseudomonadota</taxon>
        <taxon>Betaproteobacteria</taxon>
        <taxon>Neisseriales</taxon>
        <taxon>Neisseriaceae</taxon>
        <taxon>Crenobacter</taxon>
    </lineage>
</organism>